<dbReference type="RefSeq" id="WP_005439044.1">
    <property type="nucleotide sequence ID" value="NZ_CM001466.1"/>
</dbReference>
<dbReference type="SUPFAM" id="SSF56235">
    <property type="entry name" value="N-terminal nucleophile aminohydrolases (Ntn hydrolases)"/>
    <property type="match status" value="1"/>
</dbReference>
<dbReference type="PANTHER" id="PTHR43187">
    <property type="entry name" value="GLUTAMINE AMIDOTRANSFERASE DUG3-RELATED"/>
    <property type="match status" value="1"/>
</dbReference>
<name>H8GDJ9_9PSEU</name>
<dbReference type="Gene3D" id="3.60.20.10">
    <property type="entry name" value="Glutamine Phosphoribosylpyrophosphate, subunit 1, domain 1"/>
    <property type="match status" value="1"/>
</dbReference>
<comment type="pathway">
    <text evidence="2">Amino-acid biosynthesis; ergothioneine biosynthesis.</text>
</comment>
<dbReference type="GO" id="GO:0016811">
    <property type="term" value="F:hydrolase activity, acting on carbon-nitrogen (but not peptide) bonds, in linear amides"/>
    <property type="evidence" value="ECO:0007669"/>
    <property type="project" value="UniProtKB-UniRule"/>
</dbReference>
<evidence type="ECO:0000313" key="4">
    <source>
        <dbReference type="EMBL" id="EHY87844.1"/>
    </source>
</evidence>
<keyword evidence="2" id="KW-0378">Hydrolase</keyword>
<dbReference type="Pfam" id="PF13230">
    <property type="entry name" value="GATase_4"/>
    <property type="match status" value="1"/>
</dbReference>
<keyword evidence="1 2" id="KW-0315">Glutamine amidotransferase</keyword>
<accession>H8GDJ9</accession>
<dbReference type="InterPro" id="IPR017932">
    <property type="entry name" value="GATase_2_dom"/>
</dbReference>
<evidence type="ECO:0000313" key="5">
    <source>
        <dbReference type="Proteomes" id="UP000004705"/>
    </source>
</evidence>
<protein>
    <recommendedName>
        <fullName evidence="2">Gamma-glutamyl-hercynylcysteine sulfoxide hydrolase</fullName>
        <ecNumber evidence="2">3.5.1.118</ecNumber>
    </recommendedName>
    <alternativeName>
        <fullName evidence="2">Gamma-glutamyl hercynylcysteine S-oxide hydrolase</fullName>
    </alternativeName>
</protein>
<dbReference type="OrthoDB" id="9804310at2"/>
<dbReference type="InterPro" id="IPR026869">
    <property type="entry name" value="EgtC-like"/>
</dbReference>
<dbReference type="Proteomes" id="UP000004705">
    <property type="component" value="Chromosome"/>
</dbReference>
<dbReference type="AlphaFoldDB" id="H8GDJ9"/>
<dbReference type="HAMAP" id="MF_02036">
    <property type="entry name" value="EgtC"/>
    <property type="match status" value="1"/>
</dbReference>
<proteinExistence type="inferred from homology"/>
<keyword evidence="5" id="KW-1185">Reference proteome</keyword>
<evidence type="ECO:0000259" key="3">
    <source>
        <dbReference type="PROSITE" id="PS51278"/>
    </source>
</evidence>
<evidence type="ECO:0000256" key="1">
    <source>
        <dbReference type="ARBA" id="ARBA00022962"/>
    </source>
</evidence>
<dbReference type="PROSITE" id="PS51278">
    <property type="entry name" value="GATASE_TYPE_2"/>
    <property type="match status" value="1"/>
</dbReference>
<dbReference type="GO" id="GO:0052699">
    <property type="term" value="P:ergothioneine biosynthetic process"/>
    <property type="evidence" value="ECO:0007669"/>
    <property type="project" value="UniProtKB-UniRule"/>
</dbReference>
<dbReference type="InterPro" id="IPR017808">
    <property type="entry name" value="EgtC"/>
</dbReference>
<dbReference type="InterPro" id="IPR029055">
    <property type="entry name" value="Ntn_hydrolases_N"/>
</dbReference>
<comment type="catalytic activity">
    <reaction evidence="2">
        <text>gamma-L-glutamyl-hercynylcysteine S-oxide + H2O = S-(hercyn-2-yl)-L-cysteine S-oxide + L-glutamate</text>
        <dbReference type="Rhea" id="RHEA:42684"/>
        <dbReference type="ChEBI" id="CHEBI:15377"/>
        <dbReference type="ChEBI" id="CHEBI:29985"/>
        <dbReference type="ChEBI" id="CHEBI:82703"/>
        <dbReference type="ChEBI" id="CHEBI:82706"/>
        <dbReference type="EC" id="3.5.1.118"/>
    </reaction>
</comment>
<dbReference type="HOGENOM" id="CLU_042555_3_0_11"/>
<organism evidence="4 5">
    <name type="scientific">Saccharomonospora azurea NA-128</name>
    <dbReference type="NCBI Taxonomy" id="882081"/>
    <lineage>
        <taxon>Bacteria</taxon>
        <taxon>Bacillati</taxon>
        <taxon>Actinomycetota</taxon>
        <taxon>Actinomycetes</taxon>
        <taxon>Pseudonocardiales</taxon>
        <taxon>Pseudonocardiaceae</taxon>
        <taxon>Saccharomonospora</taxon>
    </lineage>
</organism>
<dbReference type="EC" id="3.5.1.118" evidence="2"/>
<reference evidence="4 5" key="1">
    <citation type="journal article" date="2012" name="Stand. Genomic Sci.">
        <title>Genome sequence of the soil bacterium Saccharomonospora azurea type strain (NA-128(T)).</title>
        <authorList>
            <person name="Klenk H.P."/>
            <person name="Held B."/>
            <person name="Lucas S."/>
            <person name="Lapidus A."/>
            <person name="Copeland A."/>
            <person name="Hammon N."/>
            <person name="Pitluck S."/>
            <person name="Goodwin L.A."/>
            <person name="Han C."/>
            <person name="Tapia R."/>
            <person name="Brambilla E.M."/>
            <person name="Potter G."/>
            <person name="Land M."/>
            <person name="Ivanova N."/>
            <person name="Rohde M."/>
            <person name="Goker M."/>
            <person name="Detter J.C."/>
            <person name="Kyrpides N.C."/>
            <person name="Woyke T."/>
        </authorList>
    </citation>
    <scope>NUCLEOTIDE SEQUENCE [LARGE SCALE GENOMIC DNA]</scope>
    <source>
        <strain evidence="4 5">NA-128</strain>
    </source>
</reference>
<evidence type="ECO:0000256" key="2">
    <source>
        <dbReference type="HAMAP-Rule" id="MF_02036"/>
    </source>
</evidence>
<dbReference type="InterPro" id="IPR032889">
    <property type="entry name" value="EgtC_Actinobacteria"/>
</dbReference>
<dbReference type="EMBL" id="CM001466">
    <property type="protein sequence ID" value="EHY87844.1"/>
    <property type="molecule type" value="Genomic_DNA"/>
</dbReference>
<dbReference type="CDD" id="cd01908">
    <property type="entry name" value="YafJ"/>
    <property type="match status" value="1"/>
</dbReference>
<feature type="domain" description="Glutamine amidotransferase type-2" evidence="3">
    <location>
        <begin position="2"/>
        <end position="256"/>
    </location>
</feature>
<dbReference type="NCBIfam" id="TIGR03442">
    <property type="entry name" value="ergothioneine biosynthesis protein EgtC"/>
    <property type="match status" value="1"/>
</dbReference>
<gene>
    <name evidence="2" type="primary">egtC</name>
    <name evidence="4" type="ORF">SacazDRAFT_00897</name>
</gene>
<dbReference type="PANTHER" id="PTHR43187:SF2">
    <property type="entry name" value="GAMMA-GLUTAMYL-HERCYNYLCYSTEINE SULFOXIDE HYDROLASE"/>
    <property type="match status" value="1"/>
</dbReference>
<dbReference type="InterPro" id="IPR052373">
    <property type="entry name" value="Gamma-glu_amide_hydrolase"/>
</dbReference>
<sequence>MCRHVAYLGPPSAPAEPVLHAPHSLVVQAYAPKDMRGGGTVNVDGFGVGWFADDGYPTRYRRAGPIWTDPALERMLRPVRSTAFVGAVRSGTVGMPVTEGACAPFADDDWLFSHNGVVLGWPESVAGLAEEVPVVDLLRLDAPTDSALLWAWLRRALRGGADPVDAVRELVRRVAATSRGARLNLLLVGRSVLVATAWSHSLWSRSAGAGVLVASEPCDEEPGWRPVPDGGLLVARSDGASTTCEVEKIAQPERTE</sequence>
<comment type="function">
    <text evidence="2">Catalyzes the hydrolysis of the gamma-glutamyl amide bond of hercynyl-gamma-L-glutamyl-L-cysteine sulfoxide to produce hercynylcysteine sulfoxide, a step in the biosynthesis pathway of ergothioneine.</text>
</comment>
<dbReference type="UniPathway" id="UPA01014"/>